<evidence type="ECO:0000313" key="9">
    <source>
        <dbReference type="Proteomes" id="UP001642464"/>
    </source>
</evidence>
<dbReference type="InterPro" id="IPR001917">
    <property type="entry name" value="Aminotrans_II_pyridoxalP_BS"/>
</dbReference>
<dbReference type="Gene3D" id="3.40.640.10">
    <property type="entry name" value="Type I PLP-dependent aspartate aminotransferase-like (Major domain)"/>
    <property type="match status" value="1"/>
</dbReference>
<dbReference type="PANTHER" id="PTHR13693">
    <property type="entry name" value="CLASS II AMINOTRANSFERASE/8-AMINO-7-OXONONANOATE SYNTHASE"/>
    <property type="match status" value="1"/>
</dbReference>
<dbReference type="InterPro" id="IPR050087">
    <property type="entry name" value="AON_synthase_class-II"/>
</dbReference>
<keyword evidence="9" id="KW-1185">Reference proteome</keyword>
<accession>A0ABP0SGM9</accession>
<name>A0ABP0SGM9_9DINO</name>
<dbReference type="Pfam" id="PF00155">
    <property type="entry name" value="Aminotran_1_2"/>
    <property type="match status" value="1"/>
</dbReference>
<evidence type="ECO:0000256" key="4">
    <source>
        <dbReference type="ARBA" id="ARBA00022898"/>
    </source>
</evidence>
<evidence type="ECO:0000313" key="8">
    <source>
        <dbReference type="EMBL" id="CAK9111552.1"/>
    </source>
</evidence>
<gene>
    <name evidence="8" type="ORF">SCF082_LOCUS51770</name>
</gene>
<dbReference type="Gene3D" id="3.90.1150.10">
    <property type="entry name" value="Aspartate Aminotransferase, domain 1"/>
    <property type="match status" value="1"/>
</dbReference>
<dbReference type="InterPro" id="IPR015424">
    <property type="entry name" value="PyrdxlP-dep_Trfase"/>
</dbReference>
<sequence length="488" mass="53234">MTDDNGDFIQGMDVHSSKCSKVNLEINRWLDNEANQTPAEAFQHVCQPRFSDLDGHGHVKLNSKAGPRGPAACSYGERDHSASMDVSGKQEAVGKQAEAGGNGCGVFESQIEKFHGADGLQQSLEAVVEQRRQRGLLRSLSTRQEQQVDFCSNDYLGFARSEELWQLVDAEIQELRSRSQQGAAKILQLVSSKLELGPGLGSTGSRLLSGNSAYCEALEHDLAQFHRAESALIFNSGFDLNMGLFASVPQTGDEVFYDELIHQSVREGFKLSRAKGNVRAFPHNDVRANLIVAVESVYSMDGHLAPLEELCQVAAAWGASLIVDEAHGTGAYGEEGRGLVSALGLEAQVFCRVHTFGKALGVHGAVVVGPRVLREYLMNYAWPLVYSTSLPLHSLAAIRCAYAFMRQEASRRQVTRAWPLKKRKETERTSPSPKTEESPSPIQGLIVPGNAACVRVAQQLRHRFDVLPIRSPTVPAGTDAGPTVLERT</sequence>
<evidence type="ECO:0000256" key="5">
    <source>
        <dbReference type="RuleBase" id="RU003693"/>
    </source>
</evidence>
<keyword evidence="4 5" id="KW-0663">Pyridoxal phosphate</keyword>
<feature type="region of interest" description="Disordered" evidence="6">
    <location>
        <begin position="415"/>
        <end position="444"/>
    </location>
</feature>
<dbReference type="PANTHER" id="PTHR13693:SF77">
    <property type="entry name" value="8-AMINO-7-OXONONANOATE SYNTHASE"/>
    <property type="match status" value="1"/>
</dbReference>
<evidence type="ECO:0000256" key="6">
    <source>
        <dbReference type="SAM" id="MobiDB-lite"/>
    </source>
</evidence>
<feature type="domain" description="Aminotransferase class I/classII large" evidence="7">
    <location>
        <begin position="146"/>
        <end position="403"/>
    </location>
</feature>
<feature type="compositionally biased region" description="Low complexity" evidence="6">
    <location>
        <begin position="429"/>
        <end position="441"/>
    </location>
</feature>
<comment type="caution">
    <text evidence="8">The sequence shown here is derived from an EMBL/GenBank/DDBJ whole genome shotgun (WGS) entry which is preliminary data.</text>
</comment>
<keyword evidence="3" id="KW-0808">Transferase</keyword>
<proteinExistence type="inferred from homology"/>
<evidence type="ECO:0000256" key="2">
    <source>
        <dbReference type="ARBA" id="ARBA00010008"/>
    </source>
</evidence>
<comment type="cofactor">
    <cofactor evidence="1 5">
        <name>pyridoxal 5'-phosphate</name>
        <dbReference type="ChEBI" id="CHEBI:597326"/>
    </cofactor>
</comment>
<dbReference type="InterPro" id="IPR015421">
    <property type="entry name" value="PyrdxlP-dep_Trfase_major"/>
</dbReference>
<evidence type="ECO:0000256" key="1">
    <source>
        <dbReference type="ARBA" id="ARBA00001933"/>
    </source>
</evidence>
<dbReference type="EMBL" id="CAXAMM010043751">
    <property type="protein sequence ID" value="CAK9111552.1"/>
    <property type="molecule type" value="Genomic_DNA"/>
</dbReference>
<organism evidence="8 9">
    <name type="scientific">Durusdinium trenchii</name>
    <dbReference type="NCBI Taxonomy" id="1381693"/>
    <lineage>
        <taxon>Eukaryota</taxon>
        <taxon>Sar</taxon>
        <taxon>Alveolata</taxon>
        <taxon>Dinophyceae</taxon>
        <taxon>Suessiales</taxon>
        <taxon>Symbiodiniaceae</taxon>
        <taxon>Durusdinium</taxon>
    </lineage>
</organism>
<feature type="region of interest" description="Disordered" evidence="6">
    <location>
        <begin position="62"/>
        <end position="81"/>
    </location>
</feature>
<dbReference type="Proteomes" id="UP001642464">
    <property type="component" value="Unassembled WGS sequence"/>
</dbReference>
<dbReference type="InterPro" id="IPR004839">
    <property type="entry name" value="Aminotransferase_I/II_large"/>
</dbReference>
<evidence type="ECO:0000256" key="3">
    <source>
        <dbReference type="ARBA" id="ARBA00022679"/>
    </source>
</evidence>
<dbReference type="SUPFAM" id="SSF53383">
    <property type="entry name" value="PLP-dependent transferases"/>
    <property type="match status" value="1"/>
</dbReference>
<reference evidence="8 9" key="1">
    <citation type="submission" date="2024-02" db="EMBL/GenBank/DDBJ databases">
        <authorList>
            <person name="Chen Y."/>
            <person name="Shah S."/>
            <person name="Dougan E. K."/>
            <person name="Thang M."/>
            <person name="Chan C."/>
        </authorList>
    </citation>
    <scope>NUCLEOTIDE SEQUENCE [LARGE SCALE GENOMIC DNA]</scope>
</reference>
<comment type="similarity">
    <text evidence="2">Belongs to the class-II pyridoxal-phosphate-dependent aminotransferase family. BioF subfamily.</text>
</comment>
<evidence type="ECO:0000259" key="7">
    <source>
        <dbReference type="Pfam" id="PF00155"/>
    </source>
</evidence>
<dbReference type="PROSITE" id="PS00599">
    <property type="entry name" value="AA_TRANSFER_CLASS_2"/>
    <property type="match status" value="1"/>
</dbReference>
<dbReference type="InterPro" id="IPR015422">
    <property type="entry name" value="PyrdxlP-dep_Trfase_small"/>
</dbReference>
<protein>
    <submittedName>
        <fullName evidence="8">8-amino-7-oxononanoate synthase (AONS) (7-keto-8-amino-pelargonic acid synthase) (7-KAP synthase) (KAPA synthase) (8-amino-7-ketopelargonate synthase)</fullName>
    </submittedName>
</protein>